<sequence>MGTHISVYGRAKPIENIENFTVVKVETSTISKVGNSANLMVDPNESRSAFSAWLIKAPAKSANRDDLM</sequence>
<evidence type="ECO:0000313" key="2">
    <source>
        <dbReference type="Proteomes" id="UP001213799"/>
    </source>
</evidence>
<reference evidence="1" key="2">
    <citation type="submission" date="2023-01" db="EMBL/GenBank/DDBJ databases">
        <authorList>
            <person name="Petersen C."/>
        </authorList>
    </citation>
    <scope>NUCLEOTIDE SEQUENCE</scope>
    <source>
        <strain evidence="1">IBT 12815</strain>
    </source>
</reference>
<protein>
    <submittedName>
        <fullName evidence="1">Uncharacterized protein</fullName>
    </submittedName>
</protein>
<organism evidence="1 2">
    <name type="scientific">Penicillium hordei</name>
    <dbReference type="NCBI Taxonomy" id="40994"/>
    <lineage>
        <taxon>Eukaryota</taxon>
        <taxon>Fungi</taxon>
        <taxon>Dikarya</taxon>
        <taxon>Ascomycota</taxon>
        <taxon>Pezizomycotina</taxon>
        <taxon>Eurotiomycetes</taxon>
        <taxon>Eurotiomycetidae</taxon>
        <taxon>Eurotiales</taxon>
        <taxon>Aspergillaceae</taxon>
        <taxon>Penicillium</taxon>
    </lineage>
</organism>
<name>A0AAD6EGV6_9EURO</name>
<keyword evidence="2" id="KW-1185">Reference proteome</keyword>
<accession>A0AAD6EGV6</accession>
<reference evidence="1" key="1">
    <citation type="journal article" date="2023" name="IMA Fungus">
        <title>Comparative genomic study of the Penicillium genus elucidates a diverse pangenome and 15 lateral gene transfer events.</title>
        <authorList>
            <person name="Petersen C."/>
            <person name="Sorensen T."/>
            <person name="Nielsen M.R."/>
            <person name="Sondergaard T.E."/>
            <person name="Sorensen J.L."/>
            <person name="Fitzpatrick D.A."/>
            <person name="Frisvad J.C."/>
            <person name="Nielsen K.L."/>
        </authorList>
    </citation>
    <scope>NUCLEOTIDE SEQUENCE</scope>
    <source>
        <strain evidence="1">IBT 12815</strain>
    </source>
</reference>
<dbReference type="EMBL" id="JAQJAE010000001">
    <property type="protein sequence ID" value="KAJ5617028.1"/>
    <property type="molecule type" value="Genomic_DNA"/>
</dbReference>
<comment type="caution">
    <text evidence="1">The sequence shown here is derived from an EMBL/GenBank/DDBJ whole genome shotgun (WGS) entry which is preliminary data.</text>
</comment>
<dbReference type="Proteomes" id="UP001213799">
    <property type="component" value="Unassembled WGS sequence"/>
</dbReference>
<dbReference type="RefSeq" id="XP_056758195.1">
    <property type="nucleotide sequence ID" value="XM_056893200.1"/>
</dbReference>
<evidence type="ECO:0000313" key="1">
    <source>
        <dbReference type="EMBL" id="KAJ5617028.1"/>
    </source>
</evidence>
<dbReference type="GeneID" id="81583442"/>
<proteinExistence type="predicted"/>
<gene>
    <name evidence="1" type="ORF">N7537_002142</name>
</gene>
<dbReference type="AlphaFoldDB" id="A0AAD6EGV6"/>